<evidence type="ECO:0000313" key="2">
    <source>
        <dbReference type="Proteomes" id="UP001159363"/>
    </source>
</evidence>
<keyword evidence="2" id="KW-1185">Reference proteome</keyword>
<comment type="caution">
    <text evidence="1">The sequence shown here is derived from an EMBL/GenBank/DDBJ whole genome shotgun (WGS) entry which is preliminary data.</text>
</comment>
<organism evidence="1 2">
    <name type="scientific">Dryococelus australis</name>
    <dbReference type="NCBI Taxonomy" id="614101"/>
    <lineage>
        <taxon>Eukaryota</taxon>
        <taxon>Metazoa</taxon>
        <taxon>Ecdysozoa</taxon>
        <taxon>Arthropoda</taxon>
        <taxon>Hexapoda</taxon>
        <taxon>Insecta</taxon>
        <taxon>Pterygota</taxon>
        <taxon>Neoptera</taxon>
        <taxon>Polyneoptera</taxon>
        <taxon>Phasmatodea</taxon>
        <taxon>Verophasmatodea</taxon>
        <taxon>Anareolatae</taxon>
        <taxon>Phasmatidae</taxon>
        <taxon>Eurycanthinae</taxon>
        <taxon>Dryococelus</taxon>
    </lineage>
</organism>
<accession>A0ABQ9IP51</accession>
<dbReference type="Proteomes" id="UP001159363">
    <property type="component" value="Chromosome 1"/>
</dbReference>
<proteinExistence type="predicted"/>
<reference evidence="1 2" key="1">
    <citation type="submission" date="2023-02" db="EMBL/GenBank/DDBJ databases">
        <title>LHISI_Scaffold_Assembly.</title>
        <authorList>
            <person name="Stuart O.P."/>
            <person name="Cleave R."/>
            <person name="Magrath M.J.L."/>
            <person name="Mikheyev A.S."/>
        </authorList>
    </citation>
    <scope>NUCLEOTIDE SEQUENCE [LARGE SCALE GENOMIC DNA]</scope>
    <source>
        <strain evidence="1">Daus_M_001</strain>
        <tissue evidence="1">Leg muscle</tissue>
    </source>
</reference>
<dbReference type="EMBL" id="JARBHB010000001">
    <property type="protein sequence ID" value="KAJ8898116.1"/>
    <property type="molecule type" value="Genomic_DNA"/>
</dbReference>
<name>A0ABQ9IP51_9NEOP</name>
<gene>
    <name evidence="1" type="ORF">PR048_003476</name>
</gene>
<sequence>MRQVRGSKASNARIKRVGLAADLAGRKYSRPWHSYVIHLPVAPYDALHIAGTPRWLRWSCSLLGHGVINQRDYVSFASSRVC</sequence>
<evidence type="ECO:0000313" key="1">
    <source>
        <dbReference type="EMBL" id="KAJ8898116.1"/>
    </source>
</evidence>
<protein>
    <submittedName>
        <fullName evidence="1">Uncharacterized protein</fullName>
    </submittedName>
</protein>